<evidence type="ECO:0000256" key="9">
    <source>
        <dbReference type="ARBA" id="ARBA00023157"/>
    </source>
</evidence>
<dbReference type="Gene3D" id="1.20.1640.10">
    <property type="entry name" value="Multidrug efflux transporter AcrB transmembrane domain"/>
    <property type="match status" value="2"/>
</dbReference>
<organism evidence="15 16">
    <name type="scientific">Aphanomyces stellatus</name>
    <dbReference type="NCBI Taxonomy" id="120398"/>
    <lineage>
        <taxon>Eukaryota</taxon>
        <taxon>Sar</taxon>
        <taxon>Stramenopiles</taxon>
        <taxon>Oomycota</taxon>
        <taxon>Saprolegniomycetes</taxon>
        <taxon>Saprolegniales</taxon>
        <taxon>Verrucalvaceae</taxon>
        <taxon>Aphanomyces</taxon>
    </lineage>
</organism>
<feature type="transmembrane region" description="Helical" evidence="11">
    <location>
        <begin position="358"/>
        <end position="379"/>
    </location>
</feature>
<evidence type="ECO:0000256" key="2">
    <source>
        <dbReference type="ARBA" id="ARBA00005585"/>
    </source>
</evidence>
<dbReference type="Pfam" id="PF12349">
    <property type="entry name" value="Sterol-sensing"/>
    <property type="match status" value="1"/>
</dbReference>
<feature type="transmembrane region" description="Helical" evidence="11">
    <location>
        <begin position="650"/>
        <end position="671"/>
    </location>
</feature>
<keyword evidence="6 11" id="KW-1133">Transmembrane helix</keyword>
<keyword evidence="5 12" id="KW-0732">Signal</keyword>
<feature type="domain" description="SSD" evidence="13">
    <location>
        <begin position="686"/>
        <end position="856"/>
    </location>
</feature>
<dbReference type="InterPro" id="IPR053956">
    <property type="entry name" value="NPC1_MLD"/>
</dbReference>
<keyword evidence="3" id="KW-0813">Transport</keyword>
<evidence type="ECO:0000256" key="12">
    <source>
        <dbReference type="SAM" id="SignalP"/>
    </source>
</evidence>
<feature type="transmembrane region" description="Helical" evidence="11">
    <location>
        <begin position="1165"/>
        <end position="1186"/>
    </location>
</feature>
<evidence type="ECO:0000256" key="3">
    <source>
        <dbReference type="ARBA" id="ARBA00022448"/>
    </source>
</evidence>
<feature type="transmembrane region" description="Helical" evidence="11">
    <location>
        <begin position="751"/>
        <end position="773"/>
    </location>
</feature>
<evidence type="ECO:0000313" key="16">
    <source>
        <dbReference type="Proteomes" id="UP000332933"/>
    </source>
</evidence>
<evidence type="ECO:0000259" key="13">
    <source>
        <dbReference type="PROSITE" id="PS50156"/>
    </source>
</evidence>
<evidence type="ECO:0000256" key="11">
    <source>
        <dbReference type="SAM" id="Phobius"/>
    </source>
</evidence>
<feature type="transmembrane region" description="Helical" evidence="11">
    <location>
        <begin position="691"/>
        <end position="709"/>
    </location>
</feature>
<evidence type="ECO:0000313" key="15">
    <source>
        <dbReference type="EMBL" id="VFT88812.1"/>
    </source>
</evidence>
<dbReference type="PANTHER" id="PTHR45727">
    <property type="entry name" value="NPC INTRACELLULAR CHOLESTEROL TRANSPORTER 1"/>
    <property type="match status" value="1"/>
</dbReference>
<evidence type="ECO:0000256" key="7">
    <source>
        <dbReference type="ARBA" id="ARBA00023055"/>
    </source>
</evidence>
<dbReference type="InterPro" id="IPR032190">
    <property type="entry name" value="NPC1_N"/>
</dbReference>
<dbReference type="Proteomes" id="UP000332933">
    <property type="component" value="Unassembled WGS sequence"/>
</dbReference>
<dbReference type="EMBL" id="VJMH01005324">
    <property type="protein sequence ID" value="KAF0697356.1"/>
    <property type="molecule type" value="Genomic_DNA"/>
</dbReference>
<dbReference type="InterPro" id="IPR053958">
    <property type="entry name" value="HMGCR/SNAP/NPC1-like_SSD"/>
</dbReference>
<feature type="chain" id="PRO_5033827146" evidence="12">
    <location>
        <begin position="19"/>
        <end position="1363"/>
    </location>
</feature>
<dbReference type="GO" id="GO:0015918">
    <property type="term" value="P:sterol transport"/>
    <property type="evidence" value="ECO:0007669"/>
    <property type="project" value="TreeGrafter"/>
</dbReference>
<feature type="transmembrane region" description="Helical" evidence="11">
    <location>
        <begin position="1326"/>
        <end position="1351"/>
    </location>
</feature>
<evidence type="ECO:0000256" key="6">
    <source>
        <dbReference type="ARBA" id="ARBA00022989"/>
    </source>
</evidence>
<feature type="transmembrane region" description="Helical" evidence="11">
    <location>
        <begin position="1294"/>
        <end position="1314"/>
    </location>
</feature>
<feature type="signal peptide" evidence="12">
    <location>
        <begin position="1"/>
        <end position="18"/>
    </location>
</feature>
<keyword evidence="8 11" id="KW-0472">Membrane</keyword>
<dbReference type="GO" id="GO:0016020">
    <property type="term" value="C:membrane"/>
    <property type="evidence" value="ECO:0007669"/>
    <property type="project" value="UniProtKB-SubCell"/>
</dbReference>
<feature type="transmembrane region" description="Helical" evidence="11">
    <location>
        <begin position="721"/>
        <end position="745"/>
    </location>
</feature>
<feature type="transmembrane region" description="Helical" evidence="11">
    <location>
        <begin position="806"/>
        <end position="825"/>
    </location>
</feature>
<comment type="subcellular location">
    <subcellularLocation>
        <location evidence="1">Membrane</location>
        <topology evidence="1">Multi-pass membrane protein</topology>
    </subcellularLocation>
</comment>
<name>A0A485KUB1_9STRA</name>
<reference evidence="14" key="2">
    <citation type="submission" date="2019-06" db="EMBL/GenBank/DDBJ databases">
        <title>Genomics analysis of Aphanomyces spp. identifies a new class of oomycete effector associated with host adaptation.</title>
        <authorList>
            <person name="Gaulin E."/>
        </authorList>
    </citation>
    <scope>NUCLEOTIDE SEQUENCE</scope>
    <source>
        <strain evidence="14">CBS 578.67</strain>
    </source>
</reference>
<feature type="transmembrane region" description="Helical" evidence="11">
    <location>
        <begin position="831"/>
        <end position="856"/>
    </location>
</feature>
<evidence type="ECO:0000313" key="14">
    <source>
        <dbReference type="EMBL" id="KAF0697356.1"/>
    </source>
</evidence>
<keyword evidence="10" id="KW-0325">Glycoprotein</keyword>
<comment type="similarity">
    <text evidence="2">Belongs to the patched family.</text>
</comment>
<feature type="transmembrane region" description="Helical" evidence="11">
    <location>
        <begin position="1252"/>
        <end position="1274"/>
    </location>
</feature>
<dbReference type="Pfam" id="PF22314">
    <property type="entry name" value="NPC1_MLD"/>
    <property type="match status" value="1"/>
</dbReference>
<dbReference type="EMBL" id="CAADRA010005345">
    <property type="protein sequence ID" value="VFT88812.1"/>
    <property type="molecule type" value="Genomic_DNA"/>
</dbReference>
<feature type="transmembrane region" description="Helical" evidence="11">
    <location>
        <begin position="1198"/>
        <end position="1216"/>
    </location>
</feature>
<gene>
    <name evidence="15" type="primary">Aste57867_11957</name>
    <name evidence="14" type="ORF">As57867_011912</name>
    <name evidence="15" type="ORF">ASTE57867_11957</name>
</gene>
<dbReference type="GO" id="GO:0032934">
    <property type="term" value="F:sterol binding"/>
    <property type="evidence" value="ECO:0007669"/>
    <property type="project" value="TreeGrafter"/>
</dbReference>
<dbReference type="Pfam" id="PF16414">
    <property type="entry name" value="NPC1_N"/>
    <property type="match status" value="1"/>
</dbReference>
<evidence type="ECO:0000256" key="4">
    <source>
        <dbReference type="ARBA" id="ARBA00022692"/>
    </source>
</evidence>
<evidence type="ECO:0000256" key="8">
    <source>
        <dbReference type="ARBA" id="ARBA00023136"/>
    </source>
</evidence>
<accession>A0A485KUB1</accession>
<keyword evidence="16" id="KW-1185">Reference proteome</keyword>
<dbReference type="SUPFAM" id="SSF82866">
    <property type="entry name" value="Multidrug efflux transporter AcrB transmembrane domain"/>
    <property type="match status" value="2"/>
</dbReference>
<dbReference type="InterPro" id="IPR000731">
    <property type="entry name" value="SSD"/>
</dbReference>
<evidence type="ECO:0000256" key="5">
    <source>
        <dbReference type="ARBA" id="ARBA00022729"/>
    </source>
</evidence>
<protein>
    <submittedName>
        <fullName evidence="15">Aste57867_11957 protein</fullName>
    </submittedName>
</protein>
<evidence type="ECO:0000256" key="1">
    <source>
        <dbReference type="ARBA" id="ARBA00004141"/>
    </source>
</evidence>
<proteinExistence type="inferred from homology"/>
<evidence type="ECO:0000256" key="10">
    <source>
        <dbReference type="ARBA" id="ARBA00023180"/>
    </source>
</evidence>
<keyword evidence="9" id="KW-1015">Disulfide bond</keyword>
<dbReference type="OrthoDB" id="6510177at2759"/>
<dbReference type="PANTHER" id="PTHR45727:SF2">
    <property type="entry name" value="NPC INTRACELLULAR CHOLESTEROL TRANSPORTER 1"/>
    <property type="match status" value="1"/>
</dbReference>
<dbReference type="PROSITE" id="PS50156">
    <property type="entry name" value="SSD"/>
    <property type="match status" value="1"/>
</dbReference>
<keyword evidence="4 11" id="KW-0812">Transmembrane</keyword>
<feature type="transmembrane region" description="Helical" evidence="11">
    <location>
        <begin position="1223"/>
        <end position="1246"/>
    </location>
</feature>
<keyword evidence="7" id="KW-0445">Lipid transport</keyword>
<sequence>MSTASAVLLVALAGGAAAQVPTSSLAGLTSQCSYSNGQACVTSPQTNPISATLGIGTFQRGAGMCSMMGVTPLQMRSAGNTQPAYYFPTSGEDAFKKKGMKTKFSAWSPVNQKAFQQDCPLFYADQVLGAKADYLCCSEEQYTMMQTQYRMILGNCDVSKQVLQNVWCNYACHPSQTLFMDVNQVHFYPSTDNASVSYPAIEEATYYVGDDWARDVYDDSKADLIATVLCQASAGCNSGLGLLARMGQYQLNGLGSPNQVNFVAASTLPSSSKCDCGVSLNATSNCILPMDGKLPTCAGVCGTVCAAPTSPLPYTPGCKNAQTTGGNTSSTTTVVDTTWHALFTALALPSPDYHALDIATLVGCLVVLALLTFVIVVVARHPQDDDADTAASSSVLDTHLTRLFHRWGLFVAARPTRVLVVGGVLAAVAAAGLSRAVIEVDPIKLWVAESSTAFKERDRFGELFMPFYRTSQVILRPRDGGIIGRASILREAIALQAKLAALTAVDDSDKGARVTLDSICWKATGTACTVNAITQYFQNNATHFAVYDAHDVALTHFANCLVSPSYGDVATCQTLAARNVSLPATMSDCPCLSSYGAPMDMYTTVLGQFPAAARTNASRFTESRALLSTTLAYNYYDDARNARAKAWERAFIAFLQAEAASNAVFAIDFMAEVSVADEVARASRSDVTPAALSYCLMIVYVTVGINRWRGSLRTSWADAKLVVGFCGIALILLSVVATIGLFSWAGAHVQIVIMEVVPFLTLAIGVDNIFLLVHQVRTVHDGWHEAAPPTADAVVATALSQIGPSILLASTTESVAFVFGCISPMPAVLWFAAYAAVAVLLNFVVQMTMLVALVVLDTRRDVASHSAVTTAVDATLQEPLGTRKPHAPPTLTERAVRAYASWLSQWPVKLVVVVVFVTATGLSIRSAQSLDQGLANKDAMPSNSYMISYFDTIDVALETGPPLFFVVEAGVQGNPPAFNFSDPATAALFCKSKGFCAPQAIPKIVEALGNGGATTHMAPGVYYSWLDDFWPFASAQTECCRVDATTQAYLPLDAANASYMATRKQSPSCLPVTVSTPPIPADDFMSLFRIFASANAGPLCANGGGSIYRGQFSIDRQPIPVSPANLTLNNPTAGKAVTAVSYMALSTAMKDQRDYIDTYKQARAAAAYMSEASGVHTWVYSIFFVFFDQYLTIVHDTFLLVGLALAAIFVLHVVYFGAIVVPLLVTLVIANIVLCVVGLMQPFGILLNGLSVVNLIIAAGVSVEFCSHVARAFVFCRPSHDHGNARMKDALHHVMISVIFGISLTKVVGLSALTLCDSRVFQKYYFRMYLTIVLCGLLHGMVLLPVLLSLAHDISKRWQRKTV</sequence>
<reference evidence="15 16" key="1">
    <citation type="submission" date="2019-03" db="EMBL/GenBank/DDBJ databases">
        <authorList>
            <person name="Gaulin E."/>
            <person name="Dumas B."/>
        </authorList>
    </citation>
    <scope>NUCLEOTIDE SEQUENCE [LARGE SCALE GENOMIC DNA]</scope>
    <source>
        <strain evidence="15">CBS 568.67</strain>
    </source>
</reference>